<dbReference type="GO" id="GO:0004185">
    <property type="term" value="F:serine-type carboxypeptidase activity"/>
    <property type="evidence" value="ECO:0007669"/>
    <property type="project" value="InterPro"/>
</dbReference>
<comment type="caution">
    <text evidence="1">The sequence shown here is derived from an EMBL/GenBank/DDBJ whole genome shotgun (WGS) entry which is preliminary data.</text>
</comment>
<gene>
    <name evidence="1" type="ORF">Mcate_00630</name>
</gene>
<dbReference type="GO" id="GO:0006508">
    <property type="term" value="P:proteolysis"/>
    <property type="evidence" value="ECO:0007669"/>
    <property type="project" value="InterPro"/>
</dbReference>
<proteinExistence type="predicted"/>
<protein>
    <submittedName>
        <fullName evidence="1">Serine carboxypeptidase</fullName>
    </submittedName>
</protein>
<dbReference type="Gene3D" id="3.40.50.1820">
    <property type="entry name" value="alpha/beta hydrolase"/>
    <property type="match status" value="1"/>
</dbReference>
<dbReference type="InterPro" id="IPR029058">
    <property type="entry name" value="AB_hydrolase_fold"/>
</dbReference>
<dbReference type="EMBL" id="QWKX01000010">
    <property type="protein sequence ID" value="RIH78917.1"/>
    <property type="molecule type" value="Genomic_DNA"/>
</dbReference>
<evidence type="ECO:0000313" key="2">
    <source>
        <dbReference type="Proteomes" id="UP000266089"/>
    </source>
</evidence>
<name>A0A399E2M9_9DEIN</name>
<accession>A0A399E2M9</accession>
<keyword evidence="1" id="KW-0378">Hydrolase</keyword>
<dbReference type="InterPro" id="IPR001563">
    <property type="entry name" value="Peptidase_S10"/>
</dbReference>
<keyword evidence="1" id="KW-0121">Carboxypeptidase</keyword>
<keyword evidence="1" id="KW-0645">Protease</keyword>
<organism evidence="1 2">
    <name type="scientific">Meiothermus taiwanensis</name>
    <dbReference type="NCBI Taxonomy" id="172827"/>
    <lineage>
        <taxon>Bacteria</taxon>
        <taxon>Thermotogati</taxon>
        <taxon>Deinococcota</taxon>
        <taxon>Deinococci</taxon>
        <taxon>Thermales</taxon>
        <taxon>Thermaceae</taxon>
        <taxon>Meiothermus</taxon>
    </lineage>
</organism>
<dbReference type="AlphaFoldDB" id="A0A399E2M9"/>
<dbReference type="RefSeq" id="WP_027887815.1">
    <property type="nucleotide sequence ID" value="NZ_JBHSXZ010000015.1"/>
</dbReference>
<reference evidence="1 2" key="1">
    <citation type="submission" date="2018-08" db="EMBL/GenBank/DDBJ databases">
        <title>Meiothermus cateniformans JCM 15151 genome sequencing project.</title>
        <authorList>
            <person name="Da Costa M.S."/>
            <person name="Albuquerque L."/>
            <person name="Raposo P."/>
            <person name="Froufe H.J.C."/>
            <person name="Barroso C.S."/>
            <person name="Egas C."/>
        </authorList>
    </citation>
    <scope>NUCLEOTIDE SEQUENCE [LARGE SCALE GENOMIC DNA]</scope>
    <source>
        <strain evidence="1 2">JCM 15151</strain>
    </source>
</reference>
<sequence length="502" mass="56872">MPEESKTPDQKPTPQDQLSITHHSIRIAGKELRYRVTCGTLVLREESEKEGTAEGHKPKATVFFVAYTKDDTTDPSQRPITFSFNGGPGSSSVWLHLGLLGPKRVEMGDAGALTPPPYRLVDNEHTLLEVSDLVFIDPVGTGYSRMLEGEKTKEYHGFKRDLESVGEFIRLYTHRYGRWVSPKYLIGESYGTTRAAGLSGYLQERHGMYLNGIMLVSSILDFSTARFNPGNDLPHILFLPTFSATAWYHRKLPKELQQKPLKALLKEVEAFALGEYTLALMQGSKLPATEHKRIAQQLARYTGLSEAYVLACNLRLEIMRFTKELLRAERKTVGRLDSRFTGTDRDAAGATFEYDPSYAAIQGPYTATFNQYVRQELGFQSDLPYEILSNLYTSWSYKEFENQYLNVAETLRKAISMNPFLQVYVGSGYYDLATPYFATDYTLNHLSLEPHLQKNIQVHYYPAGHMMYVHLPSLAQQAADLKQFIQSTIPGQPKRKAPRSKT</sequence>
<dbReference type="SUPFAM" id="SSF53474">
    <property type="entry name" value="alpha/beta-Hydrolases"/>
    <property type="match status" value="1"/>
</dbReference>
<dbReference type="Pfam" id="PF00450">
    <property type="entry name" value="Peptidase_S10"/>
    <property type="match status" value="1"/>
</dbReference>
<dbReference type="OrthoDB" id="9770107at2"/>
<dbReference type="Proteomes" id="UP000266089">
    <property type="component" value="Unassembled WGS sequence"/>
</dbReference>
<evidence type="ECO:0000313" key="1">
    <source>
        <dbReference type="EMBL" id="RIH78917.1"/>
    </source>
</evidence>